<name>A0A915DB98_9BILA</name>
<dbReference type="Proteomes" id="UP000887574">
    <property type="component" value="Unplaced"/>
</dbReference>
<keyword evidence="1" id="KW-1185">Reference proteome</keyword>
<evidence type="ECO:0000313" key="1">
    <source>
        <dbReference type="Proteomes" id="UP000887574"/>
    </source>
</evidence>
<dbReference type="AlphaFoldDB" id="A0A915DB98"/>
<dbReference type="WBParaSite" id="jg1782">
    <property type="protein sequence ID" value="jg1782"/>
    <property type="gene ID" value="jg1782"/>
</dbReference>
<reference evidence="2" key="1">
    <citation type="submission" date="2022-11" db="UniProtKB">
        <authorList>
            <consortium name="WormBaseParasite"/>
        </authorList>
    </citation>
    <scope>IDENTIFICATION</scope>
</reference>
<evidence type="ECO:0000313" key="2">
    <source>
        <dbReference type="WBParaSite" id="jg1782"/>
    </source>
</evidence>
<organism evidence="1 2">
    <name type="scientific">Ditylenchus dipsaci</name>
    <dbReference type="NCBI Taxonomy" id="166011"/>
    <lineage>
        <taxon>Eukaryota</taxon>
        <taxon>Metazoa</taxon>
        <taxon>Ecdysozoa</taxon>
        <taxon>Nematoda</taxon>
        <taxon>Chromadorea</taxon>
        <taxon>Rhabditida</taxon>
        <taxon>Tylenchina</taxon>
        <taxon>Tylenchomorpha</taxon>
        <taxon>Sphaerularioidea</taxon>
        <taxon>Anguinidae</taxon>
        <taxon>Anguininae</taxon>
        <taxon>Ditylenchus</taxon>
    </lineage>
</organism>
<accession>A0A915DB98</accession>
<protein>
    <submittedName>
        <fullName evidence="2">Uncharacterized protein</fullName>
    </submittedName>
</protein>
<sequence>MIQLEVLYEVFQFLYYKDISNCAIATRTTHLAVMAIRKEKLNKGTLTWLDAAPEEMIALRNHGVRMFAFELSVVPLGHDEVSLVVRNQNLIIRLTPNLEGEGNYVQKTVHVADAGEIFSPTFMRLWLMAF</sequence>
<proteinExistence type="predicted"/>